<protein>
    <recommendedName>
        <fullName evidence="3">t-SNARE coiled-coil homology domain-containing protein</fullName>
    </recommendedName>
</protein>
<dbReference type="GO" id="GO:0019905">
    <property type="term" value="F:syntaxin binding"/>
    <property type="evidence" value="ECO:0007669"/>
    <property type="project" value="TreeGrafter"/>
</dbReference>
<gene>
    <name evidence="4" type="ORF">PhCBS80983_g05971</name>
</gene>
<feature type="compositionally biased region" description="Low complexity" evidence="2">
    <location>
        <begin position="13"/>
        <end position="25"/>
    </location>
</feature>
<dbReference type="PROSITE" id="PS50192">
    <property type="entry name" value="T_SNARE"/>
    <property type="match status" value="2"/>
</dbReference>
<feature type="region of interest" description="Disordered" evidence="2">
    <location>
        <begin position="1"/>
        <end position="76"/>
    </location>
</feature>
<proteinExistence type="inferred from homology"/>
<dbReference type="InterPro" id="IPR000727">
    <property type="entry name" value="T_SNARE_dom"/>
</dbReference>
<comment type="caution">
    <text evidence="4">The sequence shown here is derived from an EMBL/GenBank/DDBJ whole genome shotgun (WGS) entry which is preliminary data.</text>
</comment>
<evidence type="ECO:0000256" key="2">
    <source>
        <dbReference type="SAM" id="MobiDB-lite"/>
    </source>
</evidence>
<dbReference type="GO" id="GO:0005886">
    <property type="term" value="C:plasma membrane"/>
    <property type="evidence" value="ECO:0007669"/>
    <property type="project" value="TreeGrafter"/>
</dbReference>
<feature type="domain" description="T-SNARE coiled-coil homology" evidence="3">
    <location>
        <begin position="224"/>
        <end position="286"/>
    </location>
</feature>
<evidence type="ECO:0000256" key="1">
    <source>
        <dbReference type="ARBA" id="ARBA00009480"/>
    </source>
</evidence>
<dbReference type="PANTHER" id="PTHR19305:SF9">
    <property type="entry name" value="SYNAPTOSOMAL-ASSOCIATED PROTEIN 29"/>
    <property type="match status" value="1"/>
</dbReference>
<reference evidence="4 5" key="1">
    <citation type="journal article" date="2019" name="Sci. Rep.">
        <title>Comparative genomics of chytrid fungi reveal insights into the obligate biotrophic and pathogenic lifestyle of Synchytrium endobioticum.</title>
        <authorList>
            <person name="van de Vossenberg B.T.L.H."/>
            <person name="Warris S."/>
            <person name="Nguyen H.D.T."/>
            <person name="van Gent-Pelzer M.P.E."/>
            <person name="Joly D.L."/>
            <person name="van de Geest H.C."/>
            <person name="Bonants P.J.M."/>
            <person name="Smith D.S."/>
            <person name="Levesque C.A."/>
            <person name="van der Lee T.A.J."/>
        </authorList>
    </citation>
    <scope>NUCLEOTIDE SEQUENCE [LARGE SCALE GENOMIC DNA]</scope>
    <source>
        <strain evidence="4 5">CBS 809.83</strain>
    </source>
</reference>
<feature type="compositionally biased region" description="Polar residues" evidence="2">
    <location>
        <begin position="188"/>
        <end position="203"/>
    </location>
</feature>
<feature type="domain" description="T-SNARE coiled-coil homology" evidence="3">
    <location>
        <begin position="84"/>
        <end position="146"/>
    </location>
</feature>
<dbReference type="GO" id="GO:0006906">
    <property type="term" value="P:vesicle fusion"/>
    <property type="evidence" value="ECO:0007669"/>
    <property type="project" value="TreeGrafter"/>
</dbReference>
<dbReference type="SMART" id="SM00397">
    <property type="entry name" value="t_SNARE"/>
    <property type="match status" value="2"/>
</dbReference>
<dbReference type="STRING" id="109895.A0A507DS02"/>
<evidence type="ECO:0000259" key="3">
    <source>
        <dbReference type="PROSITE" id="PS50192"/>
    </source>
</evidence>
<feature type="region of interest" description="Disordered" evidence="2">
    <location>
        <begin position="251"/>
        <end position="287"/>
    </location>
</feature>
<sequence>MSRYNDNNRYENRMSSQSRSSNYNSNGGGGDYGRRDEPSGNRWAAAAAQAAEHNHSSTGYRSWETVDEEPDQYDDEGWLDRKTTKVQNDSLMSSRRALARLNEADDLAMTNLGRMNAQGEQLNKINSRLESAGQHAKVADAKTDHLKSLNKFFFLPSFGAKKAKRREDRVLADATANAAAEDNADNIPSPSTNTGYSPSQWNDRQYGRTAPVQRSSTPANINRDATEEEIDSNIDQISAGLSRLKMMSQSMNSALDQQSSQIRTISGRSDSTNEYLRNTTRKINSIR</sequence>
<evidence type="ECO:0000313" key="4">
    <source>
        <dbReference type="EMBL" id="TPX54316.1"/>
    </source>
</evidence>
<comment type="similarity">
    <text evidence="1">Belongs to the SNAP-25 family.</text>
</comment>
<dbReference type="PANTHER" id="PTHR19305">
    <property type="entry name" value="SYNAPTOSOMAL ASSOCIATED PROTEIN"/>
    <property type="match status" value="1"/>
</dbReference>
<feature type="region of interest" description="Disordered" evidence="2">
    <location>
        <begin position="174"/>
        <end position="230"/>
    </location>
</feature>
<keyword evidence="5" id="KW-1185">Reference proteome</keyword>
<dbReference type="GO" id="GO:0006887">
    <property type="term" value="P:exocytosis"/>
    <property type="evidence" value="ECO:0007669"/>
    <property type="project" value="TreeGrafter"/>
</dbReference>
<dbReference type="AlphaFoldDB" id="A0A507DS02"/>
<dbReference type="EMBL" id="QEAQ01000160">
    <property type="protein sequence ID" value="TPX54316.1"/>
    <property type="molecule type" value="Genomic_DNA"/>
</dbReference>
<accession>A0A507DS02</accession>
<dbReference type="GO" id="GO:0005484">
    <property type="term" value="F:SNAP receptor activity"/>
    <property type="evidence" value="ECO:0007669"/>
    <property type="project" value="TreeGrafter"/>
</dbReference>
<feature type="compositionally biased region" description="Acidic residues" evidence="2">
    <location>
        <begin position="65"/>
        <end position="76"/>
    </location>
</feature>
<feature type="compositionally biased region" description="Basic and acidic residues" evidence="2">
    <location>
        <begin position="1"/>
        <end position="12"/>
    </location>
</feature>
<name>A0A507DS02_9FUNG</name>
<organism evidence="4 5">
    <name type="scientific">Powellomyces hirtus</name>
    <dbReference type="NCBI Taxonomy" id="109895"/>
    <lineage>
        <taxon>Eukaryota</taxon>
        <taxon>Fungi</taxon>
        <taxon>Fungi incertae sedis</taxon>
        <taxon>Chytridiomycota</taxon>
        <taxon>Chytridiomycota incertae sedis</taxon>
        <taxon>Chytridiomycetes</taxon>
        <taxon>Spizellomycetales</taxon>
        <taxon>Powellomycetaceae</taxon>
        <taxon>Powellomyces</taxon>
    </lineage>
</organism>
<dbReference type="GO" id="GO:0031201">
    <property type="term" value="C:SNARE complex"/>
    <property type="evidence" value="ECO:0007669"/>
    <property type="project" value="TreeGrafter"/>
</dbReference>
<dbReference type="SUPFAM" id="SSF58038">
    <property type="entry name" value="SNARE fusion complex"/>
    <property type="match status" value="2"/>
</dbReference>
<dbReference type="Proteomes" id="UP000318582">
    <property type="component" value="Unassembled WGS sequence"/>
</dbReference>
<evidence type="ECO:0000313" key="5">
    <source>
        <dbReference type="Proteomes" id="UP000318582"/>
    </source>
</evidence>
<dbReference type="Gene3D" id="1.20.5.110">
    <property type="match status" value="2"/>
</dbReference>